<accession>A0A7D6HS92</accession>
<feature type="region of interest" description="Disordered" evidence="1">
    <location>
        <begin position="1"/>
        <end position="22"/>
    </location>
</feature>
<protein>
    <submittedName>
        <fullName evidence="2">Uncharacterized protein</fullName>
    </submittedName>
</protein>
<dbReference type="RefSeq" id="WP_180917236.1">
    <property type="nucleotide sequence ID" value="NZ_CP059165.1"/>
</dbReference>
<dbReference type="AlphaFoldDB" id="A0A7D6HS92"/>
<evidence type="ECO:0000313" key="2">
    <source>
        <dbReference type="EMBL" id="QLL08651.1"/>
    </source>
</evidence>
<evidence type="ECO:0000313" key="3">
    <source>
        <dbReference type="Proteomes" id="UP000510682"/>
    </source>
</evidence>
<proteinExistence type="predicted"/>
<reference evidence="2" key="2">
    <citation type="submission" date="2020-07" db="EMBL/GenBank/DDBJ databases">
        <authorList>
            <person name="Yu X."/>
        </authorList>
    </citation>
    <scope>NUCLEOTIDE SEQUENCE [LARGE SCALE GENOMIC DNA]</scope>
    <source>
        <strain evidence="2">24T</strain>
    </source>
</reference>
<organism evidence="2 3">
    <name type="scientific">Mycobacterium vicinigordonae</name>
    <dbReference type="NCBI Taxonomy" id="1719132"/>
    <lineage>
        <taxon>Bacteria</taxon>
        <taxon>Bacillati</taxon>
        <taxon>Actinomycetota</taxon>
        <taxon>Actinomycetes</taxon>
        <taxon>Mycobacteriales</taxon>
        <taxon>Mycobacteriaceae</taxon>
        <taxon>Mycobacterium</taxon>
    </lineage>
</organism>
<dbReference type="EMBL" id="CP059165">
    <property type="protein sequence ID" value="QLL08651.1"/>
    <property type="molecule type" value="Genomic_DNA"/>
</dbReference>
<dbReference type="Proteomes" id="UP000510682">
    <property type="component" value="Chromosome"/>
</dbReference>
<name>A0A7D6HS92_9MYCO</name>
<reference evidence="2" key="1">
    <citation type="submission" date="2020-07" db="EMBL/GenBank/DDBJ databases">
        <title>Description of Mycobacterium gordonae subsp. intergordonae subsp.nov. and Mycobacterium gordonae subsp. gordonae subsp. nov.</title>
        <authorList>
            <person name="Huang H."/>
        </authorList>
    </citation>
    <scope>NUCLEOTIDE SEQUENCE [LARGE SCALE GENOMIC DNA]</scope>
    <source>
        <strain evidence="2">24T</strain>
    </source>
</reference>
<gene>
    <name evidence="2" type="ORF">H0P51_06915</name>
</gene>
<dbReference type="KEGG" id="mgor:H0P51_06915"/>
<sequence>MSDSRKRRKAKQARRDARRVRAGRRAYGHDEEFPLVDAVREALASDHPLELLHTVSLIIQATAPPHPVLADPDEQEVVGLGELIESFITTKLHETTVLLAVLAEMLDNEVLRTRCEREVATRDDELPQWLTDLRLTQVDRAVRMTHILGDGDELMLGVRLPSGYEMTCAAFIDHTLSSEVSDAFFVPASLEEVLDVATRSRTDPDTTFVEMSLADARAWLRRGVEVESLATMLEESDTWPASRPLLKWLTQRLPEGGSGYRPPSLEDAELEALLDKFFATAPGLRFDDVGHRELLRACIAEGTGDPLRWSAVRLGKLPDVLLPADECFDGLSDTVLLDLPDLMRAYVPFAHAESGIRDELTAEAQAAIDELEPEYRELVLEDARYLNEYDDQDS</sequence>
<keyword evidence="3" id="KW-1185">Reference proteome</keyword>
<evidence type="ECO:0000256" key="1">
    <source>
        <dbReference type="SAM" id="MobiDB-lite"/>
    </source>
</evidence>